<dbReference type="EMBL" id="SWBM01000001">
    <property type="protein sequence ID" value="TKC18766.1"/>
    <property type="molecule type" value="Genomic_DNA"/>
</dbReference>
<protein>
    <submittedName>
        <fullName evidence="3">Uncharacterized protein</fullName>
    </submittedName>
</protein>
<evidence type="ECO:0000313" key="3">
    <source>
        <dbReference type="EMBL" id="TKC18766.1"/>
    </source>
</evidence>
<evidence type="ECO:0000256" key="2">
    <source>
        <dbReference type="SAM" id="MobiDB-lite"/>
    </source>
</evidence>
<dbReference type="Proteomes" id="UP000307756">
    <property type="component" value="Unassembled WGS sequence"/>
</dbReference>
<evidence type="ECO:0000256" key="1">
    <source>
        <dbReference type="SAM" id="Coils"/>
    </source>
</evidence>
<accession>A0A4U1DBB5</accession>
<organism evidence="3 4">
    <name type="scientific">Robertmurraya kyonggiensis</name>
    <dbReference type="NCBI Taxonomy" id="1037680"/>
    <lineage>
        <taxon>Bacteria</taxon>
        <taxon>Bacillati</taxon>
        <taxon>Bacillota</taxon>
        <taxon>Bacilli</taxon>
        <taxon>Bacillales</taxon>
        <taxon>Bacillaceae</taxon>
        <taxon>Robertmurraya</taxon>
    </lineage>
</organism>
<keyword evidence="1" id="KW-0175">Coiled coil</keyword>
<proteinExistence type="predicted"/>
<sequence length="314" mass="35633">MEKELRDLFDTLKKLGFPKVLSDNFSKLVESGASTEPTELLGKLREFDLSKELTEFVGIMVKQRAQNELKEVLDKTLKLALPEELRGVLNRIMEGSTTFDWQGFYEKLRKVGFLTEFKLNEQIHNNLNRKEIVESLNQFSFVYADLLQDLNEFVELISGPLNLPTKNDVANVAKLAIQHEEKLNEIEEQLSSLNQFLREKFSEDVQPVTAVNPVTSEKTQPVKVAPKVFEDVSTVKESPKTVAAKTVKESTKSRATKPTLDASEKQKRRILLQSMLQPSNDLLGPENLDDLLSRNQQLSISDLLGSQVPFGRKE</sequence>
<gene>
    <name evidence="3" type="ORF">FA727_04200</name>
</gene>
<feature type="coiled-coil region" evidence="1">
    <location>
        <begin position="169"/>
        <end position="196"/>
    </location>
</feature>
<dbReference type="OrthoDB" id="2872086at2"/>
<evidence type="ECO:0000313" key="4">
    <source>
        <dbReference type="Proteomes" id="UP000307756"/>
    </source>
</evidence>
<comment type="caution">
    <text evidence="3">The sequence shown here is derived from an EMBL/GenBank/DDBJ whole genome shotgun (WGS) entry which is preliminary data.</text>
</comment>
<dbReference type="RefSeq" id="WP_136829460.1">
    <property type="nucleotide sequence ID" value="NZ_SWBM01000001.1"/>
</dbReference>
<feature type="region of interest" description="Disordered" evidence="2">
    <location>
        <begin position="240"/>
        <end position="266"/>
    </location>
</feature>
<name>A0A4U1DBB5_9BACI</name>
<keyword evidence="4" id="KW-1185">Reference proteome</keyword>
<reference evidence="3 4" key="1">
    <citation type="journal article" date="2011" name="J. Microbiol.">
        <title>Bacillus kyonggiensis sp. nov., isolated from soil of a lettuce field.</title>
        <authorList>
            <person name="Dong K."/>
            <person name="Lee S."/>
        </authorList>
    </citation>
    <scope>NUCLEOTIDE SEQUENCE [LARGE SCALE GENOMIC DNA]</scope>
    <source>
        <strain evidence="3 4">NB22</strain>
    </source>
</reference>
<dbReference type="AlphaFoldDB" id="A0A4U1DBB5"/>